<sequence length="119" mass="13301">MSTPNDHSDMTLAEAKEHLAAVWLALKPKCHLYLPYAVGHTDGESVERGWEHTTAEGLERLVYNTWYKASVGTVEEMGPGTRRDRLDDHFDEDWARVKAAAQSESVSGEIKDGSEKKVT</sequence>
<dbReference type="EMBL" id="JARJLG010000055">
    <property type="protein sequence ID" value="KAJ7758450.1"/>
    <property type="molecule type" value="Genomic_DNA"/>
</dbReference>
<dbReference type="Proteomes" id="UP001215280">
    <property type="component" value="Unassembled WGS sequence"/>
</dbReference>
<reference evidence="2" key="1">
    <citation type="submission" date="2023-03" db="EMBL/GenBank/DDBJ databases">
        <title>Massive genome expansion in bonnet fungi (Mycena s.s.) driven by repeated elements and novel gene families across ecological guilds.</title>
        <authorList>
            <consortium name="Lawrence Berkeley National Laboratory"/>
            <person name="Harder C.B."/>
            <person name="Miyauchi S."/>
            <person name="Viragh M."/>
            <person name="Kuo A."/>
            <person name="Thoen E."/>
            <person name="Andreopoulos B."/>
            <person name="Lu D."/>
            <person name="Skrede I."/>
            <person name="Drula E."/>
            <person name="Henrissat B."/>
            <person name="Morin E."/>
            <person name="Kohler A."/>
            <person name="Barry K."/>
            <person name="LaButti K."/>
            <person name="Morin E."/>
            <person name="Salamov A."/>
            <person name="Lipzen A."/>
            <person name="Mereny Z."/>
            <person name="Hegedus B."/>
            <person name="Baldrian P."/>
            <person name="Stursova M."/>
            <person name="Weitz H."/>
            <person name="Taylor A."/>
            <person name="Grigoriev I.V."/>
            <person name="Nagy L.G."/>
            <person name="Martin F."/>
            <person name="Kauserud H."/>
        </authorList>
    </citation>
    <scope>NUCLEOTIDE SEQUENCE</scope>
    <source>
        <strain evidence="2">CBHHK188m</strain>
    </source>
</reference>
<accession>A0AAD7J8L1</accession>
<evidence type="ECO:0000256" key="1">
    <source>
        <dbReference type="SAM" id="MobiDB-lite"/>
    </source>
</evidence>
<dbReference type="AlphaFoldDB" id="A0AAD7J8L1"/>
<feature type="compositionally biased region" description="Basic and acidic residues" evidence="1">
    <location>
        <begin position="109"/>
        <end position="119"/>
    </location>
</feature>
<feature type="region of interest" description="Disordered" evidence="1">
    <location>
        <begin position="100"/>
        <end position="119"/>
    </location>
</feature>
<gene>
    <name evidence="2" type="ORF">DFH07DRAFT_958297</name>
</gene>
<evidence type="ECO:0000313" key="2">
    <source>
        <dbReference type="EMBL" id="KAJ7758450.1"/>
    </source>
</evidence>
<organism evidence="2 3">
    <name type="scientific">Mycena maculata</name>
    <dbReference type="NCBI Taxonomy" id="230809"/>
    <lineage>
        <taxon>Eukaryota</taxon>
        <taxon>Fungi</taxon>
        <taxon>Dikarya</taxon>
        <taxon>Basidiomycota</taxon>
        <taxon>Agaricomycotina</taxon>
        <taxon>Agaricomycetes</taxon>
        <taxon>Agaricomycetidae</taxon>
        <taxon>Agaricales</taxon>
        <taxon>Marasmiineae</taxon>
        <taxon>Mycenaceae</taxon>
        <taxon>Mycena</taxon>
    </lineage>
</organism>
<comment type="caution">
    <text evidence="2">The sequence shown here is derived from an EMBL/GenBank/DDBJ whole genome shotgun (WGS) entry which is preliminary data.</text>
</comment>
<evidence type="ECO:0000313" key="3">
    <source>
        <dbReference type="Proteomes" id="UP001215280"/>
    </source>
</evidence>
<proteinExistence type="predicted"/>
<name>A0AAD7J8L1_9AGAR</name>
<protein>
    <submittedName>
        <fullName evidence="2">Uncharacterized protein</fullName>
    </submittedName>
</protein>
<keyword evidence="3" id="KW-1185">Reference proteome</keyword>